<keyword evidence="3" id="KW-0547">Nucleotide-binding</keyword>
<dbReference type="InterPro" id="IPR015856">
    <property type="entry name" value="ABC_transpr_CbiO/EcfA_su"/>
</dbReference>
<organism evidence="7 8">
    <name type="scientific">Actinomyces radicidentis</name>
    <dbReference type="NCBI Taxonomy" id="111015"/>
    <lineage>
        <taxon>Bacteria</taxon>
        <taxon>Bacillati</taxon>
        <taxon>Actinomycetota</taxon>
        <taxon>Actinomycetes</taxon>
        <taxon>Actinomycetales</taxon>
        <taxon>Actinomycetaceae</taxon>
        <taxon>Actinomyces</taxon>
    </lineage>
</organism>
<dbReference type="InterPro" id="IPR027417">
    <property type="entry name" value="P-loop_NTPase"/>
</dbReference>
<dbReference type="PANTHER" id="PTHR43553">
    <property type="entry name" value="HEAVY METAL TRANSPORTER"/>
    <property type="match status" value="1"/>
</dbReference>
<keyword evidence="4" id="KW-0067">ATP-binding</keyword>
<reference evidence="8" key="1">
    <citation type="submission" date="2016-02" db="EMBL/GenBank/DDBJ databases">
        <authorList>
            <person name="Holder M.E."/>
            <person name="Ajami N.J."/>
            <person name="Petrosino J.F."/>
        </authorList>
    </citation>
    <scope>NUCLEOTIDE SEQUENCE [LARGE SCALE GENOMIC DNA]</scope>
    <source>
        <strain evidence="8">CCUG 36733</strain>
    </source>
</reference>
<evidence type="ECO:0000256" key="4">
    <source>
        <dbReference type="ARBA" id="ARBA00022840"/>
    </source>
</evidence>
<dbReference type="KEGG" id="ard:AXF14_01115"/>
<dbReference type="PANTHER" id="PTHR43553:SF24">
    <property type="entry name" value="ENERGY-COUPLING FACTOR TRANSPORTER ATP-BINDING PROTEIN ECFA1"/>
    <property type="match status" value="1"/>
</dbReference>
<dbReference type="GO" id="GO:0005524">
    <property type="term" value="F:ATP binding"/>
    <property type="evidence" value="ECO:0007669"/>
    <property type="project" value="UniProtKB-KW"/>
</dbReference>
<gene>
    <name evidence="7" type="ORF">AXF14_01115</name>
</gene>
<dbReference type="SUPFAM" id="SSF52540">
    <property type="entry name" value="P-loop containing nucleoside triphosphate hydrolases"/>
    <property type="match status" value="2"/>
</dbReference>
<feature type="region of interest" description="Disordered" evidence="5">
    <location>
        <begin position="1"/>
        <end position="20"/>
    </location>
</feature>
<dbReference type="AlphaFoldDB" id="A0A0X8JCP6"/>
<evidence type="ECO:0000256" key="5">
    <source>
        <dbReference type="SAM" id="MobiDB-lite"/>
    </source>
</evidence>
<dbReference type="RefSeq" id="WP_067939305.1">
    <property type="nucleotide sequence ID" value="NZ_CAUSVG010000006.1"/>
</dbReference>
<dbReference type="STRING" id="111015.AXF14_01115"/>
<dbReference type="InterPro" id="IPR050095">
    <property type="entry name" value="ECF_ABC_transporter_ATP-bd"/>
</dbReference>
<sequence length="593" mass="62555">MSIRPVTAQAPDDRRPAPPRPVAAMREAAVRYEAGGGWVTQGITLDLLAGTTTLLTGPSGCGKSTVTRLLPGLVPHCIPSVYRGSVQVEGEEVADAEVAHLAGSVAVVMQDPDAQVVTTRVMDEVCYALENLRVPAAETEARARRALRAVGLDWAPDRSPWELSGGQRQRLVLACALAQGPALLVLDEPTANLDPASTAAFYGLLPEVRATGAAVLVVEHDLDDVVEHVDRVIALGADGDVLASGPTREVLGEHGRELARAGVRLPSATRLAHLLEDAGQTPLGTRPVPLTLAEGAELLSATPLPAPRGADRVGAPTGRAAAATGALTRPALEVNGLHVPRGGRRRRRPVLTGVDLEVPAGQVLALVGANGSGKTTLLRALAGLERWTAGSVRVSGRPRRPGVTGPELTLVPQNPEHQFLERTVHDELAHGLRLAGGTEDEIERSVSARLSRFALERHSGTSPFLLSGGQQRRLSVASVLGRHREVICLDEPTFGQDRRSCEALMELIHEVAARGTAIVLSTHDMELVAEHADLVAVLAHGSVLVQGRPRDVLTDLAVLTDAGLSAPPLTRMRARAVAQGAVLPDLTRWEDLS</sequence>
<evidence type="ECO:0000313" key="7">
    <source>
        <dbReference type="EMBL" id="AMD86454.1"/>
    </source>
</evidence>
<dbReference type="Proteomes" id="UP000065220">
    <property type="component" value="Chromosome"/>
</dbReference>
<proteinExistence type="inferred from homology"/>
<accession>A0A0X8JCP6</accession>
<evidence type="ECO:0000256" key="1">
    <source>
        <dbReference type="ARBA" id="ARBA00005417"/>
    </source>
</evidence>
<dbReference type="InterPro" id="IPR003439">
    <property type="entry name" value="ABC_transporter-like_ATP-bd"/>
</dbReference>
<evidence type="ECO:0000256" key="3">
    <source>
        <dbReference type="ARBA" id="ARBA00022741"/>
    </source>
</evidence>
<dbReference type="PROSITE" id="PS00211">
    <property type="entry name" value="ABC_TRANSPORTER_1"/>
    <property type="match status" value="2"/>
</dbReference>
<feature type="domain" description="ABC transporter" evidence="6">
    <location>
        <begin position="332"/>
        <end position="565"/>
    </location>
</feature>
<name>A0A0X8JCP6_ACTRD</name>
<protein>
    <recommendedName>
        <fullName evidence="6">ABC transporter domain-containing protein</fullName>
    </recommendedName>
</protein>
<evidence type="ECO:0000259" key="6">
    <source>
        <dbReference type="PROSITE" id="PS50893"/>
    </source>
</evidence>
<dbReference type="GO" id="GO:0043190">
    <property type="term" value="C:ATP-binding cassette (ABC) transporter complex"/>
    <property type="evidence" value="ECO:0007669"/>
    <property type="project" value="TreeGrafter"/>
</dbReference>
<keyword evidence="2" id="KW-0813">Transport</keyword>
<feature type="domain" description="ABC transporter" evidence="6">
    <location>
        <begin position="25"/>
        <end position="263"/>
    </location>
</feature>
<dbReference type="Gene3D" id="3.40.50.300">
    <property type="entry name" value="P-loop containing nucleotide triphosphate hydrolases"/>
    <property type="match status" value="2"/>
</dbReference>
<comment type="similarity">
    <text evidence="1">Belongs to the ABC transporter superfamily.</text>
</comment>
<dbReference type="EMBL" id="CP014228">
    <property type="protein sequence ID" value="AMD86454.1"/>
    <property type="molecule type" value="Genomic_DNA"/>
</dbReference>
<dbReference type="CDD" id="cd03225">
    <property type="entry name" value="ABC_cobalt_CbiO_domain1"/>
    <property type="match status" value="2"/>
</dbReference>
<dbReference type="Pfam" id="PF00005">
    <property type="entry name" value="ABC_tran"/>
    <property type="match status" value="2"/>
</dbReference>
<dbReference type="PROSITE" id="PS50893">
    <property type="entry name" value="ABC_TRANSPORTER_2"/>
    <property type="match status" value="2"/>
</dbReference>
<dbReference type="GO" id="GO:0042626">
    <property type="term" value="F:ATPase-coupled transmembrane transporter activity"/>
    <property type="evidence" value="ECO:0007669"/>
    <property type="project" value="TreeGrafter"/>
</dbReference>
<dbReference type="SMART" id="SM00382">
    <property type="entry name" value="AAA"/>
    <property type="match status" value="2"/>
</dbReference>
<dbReference type="GO" id="GO:0016887">
    <property type="term" value="F:ATP hydrolysis activity"/>
    <property type="evidence" value="ECO:0007669"/>
    <property type="project" value="InterPro"/>
</dbReference>
<evidence type="ECO:0000256" key="2">
    <source>
        <dbReference type="ARBA" id="ARBA00022448"/>
    </source>
</evidence>
<dbReference type="InterPro" id="IPR003593">
    <property type="entry name" value="AAA+_ATPase"/>
</dbReference>
<dbReference type="InterPro" id="IPR017871">
    <property type="entry name" value="ABC_transporter-like_CS"/>
</dbReference>
<evidence type="ECO:0000313" key="8">
    <source>
        <dbReference type="Proteomes" id="UP000065220"/>
    </source>
</evidence>
<keyword evidence="8" id="KW-1185">Reference proteome</keyword>
<dbReference type="OrthoDB" id="501320at2"/>